<evidence type="ECO:0000256" key="2">
    <source>
        <dbReference type="ARBA" id="ARBA00023002"/>
    </source>
</evidence>
<evidence type="ECO:0000256" key="1">
    <source>
        <dbReference type="ARBA" id="ARBA00006484"/>
    </source>
</evidence>
<gene>
    <name evidence="3" type="ORF">EYZ11_001141</name>
</gene>
<name>A0A4S3JVJ0_9EURO</name>
<keyword evidence="4" id="KW-1185">Reference proteome</keyword>
<dbReference type="EMBL" id="SOSA01000019">
    <property type="protein sequence ID" value="THC99417.1"/>
    <property type="molecule type" value="Genomic_DNA"/>
</dbReference>
<dbReference type="STRING" id="1220188.A0A4S3JVJ0"/>
<dbReference type="Pfam" id="PF13561">
    <property type="entry name" value="adh_short_C2"/>
    <property type="match status" value="1"/>
</dbReference>
<dbReference type="AlphaFoldDB" id="A0A4S3JVJ0"/>
<dbReference type="Proteomes" id="UP000308092">
    <property type="component" value="Unassembled WGS sequence"/>
</dbReference>
<dbReference type="InterPro" id="IPR002347">
    <property type="entry name" value="SDR_fam"/>
</dbReference>
<dbReference type="InterPro" id="IPR036291">
    <property type="entry name" value="NAD(P)-bd_dom_sf"/>
</dbReference>
<protein>
    <submittedName>
        <fullName evidence="3">Uncharacterized protein</fullName>
    </submittedName>
</protein>
<evidence type="ECO:0000313" key="4">
    <source>
        <dbReference type="Proteomes" id="UP000308092"/>
    </source>
</evidence>
<evidence type="ECO:0000313" key="3">
    <source>
        <dbReference type="EMBL" id="THC99417.1"/>
    </source>
</evidence>
<comment type="similarity">
    <text evidence="1">Belongs to the short-chain dehydrogenases/reductases (SDR) family.</text>
</comment>
<proteinExistence type="inferred from homology"/>
<dbReference type="GO" id="GO:0016491">
    <property type="term" value="F:oxidoreductase activity"/>
    <property type="evidence" value="ECO:0007669"/>
    <property type="project" value="UniProtKB-KW"/>
</dbReference>
<dbReference type="VEuPathDB" id="FungiDB:EYZ11_001141"/>
<dbReference type="Gene3D" id="3.40.50.720">
    <property type="entry name" value="NAD(P)-binding Rossmann-like Domain"/>
    <property type="match status" value="1"/>
</dbReference>
<reference evidence="3 4" key="1">
    <citation type="submission" date="2019-03" db="EMBL/GenBank/DDBJ databases">
        <title>The genome sequence of a newly discovered highly antifungal drug resistant Aspergillus species, Aspergillus tanneri NIH 1004.</title>
        <authorList>
            <person name="Mounaud S."/>
            <person name="Singh I."/>
            <person name="Joardar V."/>
            <person name="Pakala S."/>
            <person name="Pakala S."/>
            <person name="Venepally P."/>
            <person name="Hoover J."/>
            <person name="Nierman W."/>
            <person name="Chung J."/>
            <person name="Losada L."/>
        </authorList>
    </citation>
    <scope>NUCLEOTIDE SEQUENCE [LARGE SCALE GENOMIC DNA]</scope>
    <source>
        <strain evidence="3 4">NIH1004</strain>
    </source>
</reference>
<comment type="caution">
    <text evidence="3">The sequence shown here is derived from an EMBL/GenBank/DDBJ whole genome shotgun (WGS) entry which is preliminary data.</text>
</comment>
<accession>A0A4S3JVJ0</accession>
<dbReference type="SUPFAM" id="SSF51735">
    <property type="entry name" value="NAD(P)-binding Rossmann-fold domains"/>
    <property type="match status" value="1"/>
</dbReference>
<dbReference type="PANTHER" id="PTHR43639">
    <property type="entry name" value="OXIDOREDUCTASE, SHORT-CHAIN DEHYDROGENASE/REDUCTASE FAMILY (AFU_ORTHOLOGUE AFUA_5G02870)"/>
    <property type="match status" value="1"/>
</dbReference>
<dbReference type="PANTHER" id="PTHR43639:SF1">
    <property type="entry name" value="SHORT-CHAIN DEHYDROGENASE_REDUCTASE FAMILY PROTEIN"/>
    <property type="match status" value="1"/>
</dbReference>
<sequence>MRSGDTVPPVNTLQESHYVNCRKGHPYYRRIQRIGRAIAQRVTENGASVEVNYLTDATSANALVNEIGPNRALAIQADVSKVDSIRHLVWTAMARFGHGDVVILNAGMLLTRDLDGTSEADFDTCFALKLKEPTSWS</sequence>
<keyword evidence="2" id="KW-0560">Oxidoreductase</keyword>
<organism evidence="3 4">
    <name type="scientific">Aspergillus tanneri</name>
    <dbReference type="NCBI Taxonomy" id="1220188"/>
    <lineage>
        <taxon>Eukaryota</taxon>
        <taxon>Fungi</taxon>
        <taxon>Dikarya</taxon>
        <taxon>Ascomycota</taxon>
        <taxon>Pezizomycotina</taxon>
        <taxon>Eurotiomycetes</taxon>
        <taxon>Eurotiomycetidae</taxon>
        <taxon>Eurotiales</taxon>
        <taxon>Aspergillaceae</taxon>
        <taxon>Aspergillus</taxon>
        <taxon>Aspergillus subgen. Circumdati</taxon>
    </lineage>
</organism>